<dbReference type="AlphaFoldDB" id="A0A5B9FWJ0"/>
<evidence type="ECO:0000313" key="1">
    <source>
        <dbReference type="EMBL" id="QEE50376.1"/>
    </source>
</evidence>
<dbReference type="KEGG" id="fak:FUA48_12540"/>
<name>A0A5B9FWJ0_9FLAO</name>
<dbReference type="SUPFAM" id="SSF49464">
    <property type="entry name" value="Carboxypeptidase regulatory domain-like"/>
    <property type="match status" value="1"/>
</dbReference>
<dbReference type="EMBL" id="CP042831">
    <property type="protein sequence ID" value="QEE50376.1"/>
    <property type="molecule type" value="Genomic_DNA"/>
</dbReference>
<keyword evidence="2" id="KW-1185">Reference proteome</keyword>
<organism evidence="1 2">
    <name type="scientific">Flavobacterium alkalisoli</name>
    <dbReference type="NCBI Taxonomy" id="2602769"/>
    <lineage>
        <taxon>Bacteria</taxon>
        <taxon>Pseudomonadati</taxon>
        <taxon>Bacteroidota</taxon>
        <taxon>Flavobacteriia</taxon>
        <taxon>Flavobacteriales</taxon>
        <taxon>Flavobacteriaceae</taxon>
        <taxon>Flavobacterium</taxon>
    </lineage>
</organism>
<protein>
    <recommendedName>
        <fullName evidence="3">Carboxypeptidase-like regulatory domain-containing protein</fullName>
    </recommendedName>
</protein>
<dbReference type="RefSeq" id="WP_147583846.1">
    <property type="nucleotide sequence ID" value="NZ_CP042831.1"/>
</dbReference>
<reference evidence="1 2" key="1">
    <citation type="submission" date="2019-08" db="EMBL/GenBank/DDBJ databases">
        <title>Flavobacterium alkalisoli sp. nov., isolated from rhizosphere soil of Suaeda salsa.</title>
        <authorList>
            <person name="Sun J.-Q."/>
            <person name="Xu L."/>
        </authorList>
    </citation>
    <scope>NUCLEOTIDE SEQUENCE [LARGE SCALE GENOMIC DNA]</scope>
    <source>
        <strain evidence="1 2">XS-5</strain>
    </source>
</reference>
<dbReference type="OrthoDB" id="7432683at2"/>
<dbReference type="InterPro" id="IPR008969">
    <property type="entry name" value="CarboxyPept-like_regulatory"/>
</dbReference>
<proteinExistence type="predicted"/>
<dbReference type="Pfam" id="PF13715">
    <property type="entry name" value="CarbopepD_reg_2"/>
    <property type="match status" value="1"/>
</dbReference>
<evidence type="ECO:0008006" key="3">
    <source>
        <dbReference type="Google" id="ProtNLM"/>
    </source>
</evidence>
<dbReference type="Proteomes" id="UP000321222">
    <property type="component" value="Chromosome"/>
</dbReference>
<accession>A0A5B9FWJ0</accession>
<sequence>MHKPIQIAIPQPCHEKWDEMTPADKGRFCAACQKNVIDFTKASDREIAEAYKSKKYECGLFLDSQLNRNLIVPAKKNNFWSATGAAVISFFAIGTTKSYSQELTPIEQLENKNDAVETSDSGSFTISWNVKDYFYTPLKNVKVSIENTGIKTKTDSEGNFTLTVKKGDIIKLKYKGKKTLKIEVTSAEKENIILKTPKQSKVLFTKGRWL</sequence>
<gene>
    <name evidence="1" type="ORF">FUA48_12540</name>
</gene>
<evidence type="ECO:0000313" key="2">
    <source>
        <dbReference type="Proteomes" id="UP000321222"/>
    </source>
</evidence>